<dbReference type="InterPro" id="IPR037523">
    <property type="entry name" value="VOC_core"/>
</dbReference>
<dbReference type="Pfam" id="PF00903">
    <property type="entry name" value="Glyoxalase"/>
    <property type="match status" value="2"/>
</dbReference>
<gene>
    <name evidence="2" type="ORF">ACFODW_03660</name>
</gene>
<dbReference type="PANTHER" id="PTHR43279:SF1">
    <property type="entry name" value="CATECHOL-2,3-DIOXYGENASE"/>
    <property type="match status" value="1"/>
</dbReference>
<dbReference type="Proteomes" id="UP001595387">
    <property type="component" value="Unassembled WGS sequence"/>
</dbReference>
<dbReference type="Gene3D" id="3.10.180.10">
    <property type="entry name" value="2,3-Dihydroxybiphenyl 1,2-Dioxygenase, domain 1"/>
    <property type="match status" value="2"/>
</dbReference>
<evidence type="ECO:0000259" key="1">
    <source>
        <dbReference type="PROSITE" id="PS51819"/>
    </source>
</evidence>
<protein>
    <submittedName>
        <fullName evidence="2">VOC family protein</fullName>
    </submittedName>
</protein>
<accession>A0ABV7A317</accession>
<dbReference type="PANTHER" id="PTHR43279">
    <property type="entry name" value="CATECHOL-2,3-DIOXYGENASE"/>
    <property type="match status" value="1"/>
</dbReference>
<keyword evidence="3" id="KW-1185">Reference proteome</keyword>
<dbReference type="InterPro" id="IPR004360">
    <property type="entry name" value="Glyas_Fos-R_dOase_dom"/>
</dbReference>
<proteinExistence type="predicted"/>
<reference evidence="3" key="1">
    <citation type="journal article" date="2019" name="Int. J. Syst. Evol. Microbiol.">
        <title>The Global Catalogue of Microorganisms (GCM) 10K type strain sequencing project: providing services to taxonomists for standard genome sequencing and annotation.</title>
        <authorList>
            <consortium name="The Broad Institute Genomics Platform"/>
            <consortium name="The Broad Institute Genome Sequencing Center for Infectious Disease"/>
            <person name="Wu L."/>
            <person name="Ma J."/>
        </authorList>
    </citation>
    <scope>NUCLEOTIDE SEQUENCE [LARGE SCALE GENOMIC DNA]</scope>
    <source>
        <strain evidence="3">KCTC 13193</strain>
    </source>
</reference>
<dbReference type="SUPFAM" id="SSF54593">
    <property type="entry name" value="Glyoxalase/Bleomycin resistance protein/Dihydroxybiphenyl dioxygenase"/>
    <property type="match status" value="2"/>
</dbReference>
<evidence type="ECO:0000313" key="3">
    <source>
        <dbReference type="Proteomes" id="UP001595387"/>
    </source>
</evidence>
<organism evidence="2 3">
    <name type="scientific">Virgibacillus sediminis</name>
    <dbReference type="NCBI Taxonomy" id="202260"/>
    <lineage>
        <taxon>Bacteria</taxon>
        <taxon>Bacillati</taxon>
        <taxon>Bacillota</taxon>
        <taxon>Bacilli</taxon>
        <taxon>Bacillales</taxon>
        <taxon>Bacillaceae</taxon>
        <taxon>Virgibacillus</taxon>
    </lineage>
</organism>
<comment type="caution">
    <text evidence="2">The sequence shown here is derived from an EMBL/GenBank/DDBJ whole genome shotgun (WGS) entry which is preliminary data.</text>
</comment>
<feature type="domain" description="VOC" evidence="1">
    <location>
        <begin position="12"/>
        <end position="130"/>
    </location>
</feature>
<dbReference type="RefSeq" id="WP_390303140.1">
    <property type="nucleotide sequence ID" value="NZ_JBHRRZ010000006.1"/>
</dbReference>
<evidence type="ECO:0000313" key="2">
    <source>
        <dbReference type="EMBL" id="MFC2947457.1"/>
    </source>
</evidence>
<name>A0ABV7A317_9BACI</name>
<sequence>MEEKFFRSPATHVGQVNINVTDLDRSLAFYQEVVGFNVLEKSGNTVSLTADGSRPLLTIVEPEGALPKEERKTGLFHFAILLPSRSDLSSFLTHLIKSGQTLQLGASDHHVSEALYFNDPDGNGIEVYRDRPSGEWEWSGGKVKMVTEPLNGDSLVAESDREWHGLPQKTVMGHIHLHVANLTDAEVFYKHGLGFDIVTTYPGALFISTAGYHHHIGLNIWNGEGAGKPSTNSAGLRWYSLVFPDGKARQEAVDRLEQAEFNVEKAGDAYRVEDPSGNKIHLIVEHTK</sequence>
<dbReference type="PROSITE" id="PS51819">
    <property type="entry name" value="VOC"/>
    <property type="match status" value="1"/>
</dbReference>
<dbReference type="CDD" id="cd16359">
    <property type="entry name" value="VOC_BsCatE_like_C"/>
    <property type="match status" value="1"/>
</dbReference>
<dbReference type="InterPro" id="IPR029068">
    <property type="entry name" value="Glyas_Bleomycin-R_OHBP_Dase"/>
</dbReference>
<dbReference type="EMBL" id="JBHRRZ010000006">
    <property type="protein sequence ID" value="MFC2947457.1"/>
    <property type="molecule type" value="Genomic_DNA"/>
</dbReference>